<proteinExistence type="inferred from homology"/>
<evidence type="ECO:0000256" key="9">
    <source>
        <dbReference type="HAMAP-Rule" id="MF_00911"/>
    </source>
</evidence>
<dbReference type="InterPro" id="IPR013685">
    <property type="entry name" value="POTRA_FtsQ_type"/>
</dbReference>
<name>A0AA37VZ81_9GAMM</name>
<dbReference type="GO" id="GO:0005886">
    <property type="term" value="C:plasma membrane"/>
    <property type="evidence" value="ECO:0007669"/>
    <property type="project" value="UniProtKB-SubCell"/>
</dbReference>
<dbReference type="PROSITE" id="PS51779">
    <property type="entry name" value="POTRA"/>
    <property type="match status" value="1"/>
</dbReference>
<evidence type="ECO:0000256" key="6">
    <source>
        <dbReference type="ARBA" id="ARBA00022989"/>
    </source>
</evidence>
<keyword evidence="3 9" id="KW-0997">Cell inner membrane</keyword>
<dbReference type="InterPro" id="IPR034746">
    <property type="entry name" value="POTRA"/>
</dbReference>
<comment type="function">
    <text evidence="9">Essential cell division protein. May link together the upstream cell division proteins, which are predominantly cytoplasmic, with the downstream cell division proteins, which are predominantly periplasmic. May control correct divisome assembly.</text>
</comment>
<keyword evidence="4 9" id="KW-0132">Cell division</keyword>
<dbReference type="GO" id="GO:0090529">
    <property type="term" value="P:cell septum assembly"/>
    <property type="evidence" value="ECO:0007669"/>
    <property type="project" value="InterPro"/>
</dbReference>
<reference evidence="12" key="1">
    <citation type="journal article" date="2014" name="Int. J. Syst. Evol. Microbiol.">
        <title>Complete genome sequence of Corynebacterium casei LMG S-19264T (=DSM 44701T), isolated from a smear-ripened cheese.</title>
        <authorList>
            <consortium name="US DOE Joint Genome Institute (JGI-PGF)"/>
            <person name="Walter F."/>
            <person name="Albersmeier A."/>
            <person name="Kalinowski J."/>
            <person name="Ruckert C."/>
        </authorList>
    </citation>
    <scope>NUCLEOTIDE SEQUENCE</scope>
    <source>
        <strain evidence="12">NBRC 101628</strain>
    </source>
</reference>
<dbReference type="PANTHER" id="PTHR35851">
    <property type="entry name" value="CELL DIVISION PROTEIN FTSQ"/>
    <property type="match status" value="1"/>
</dbReference>
<dbReference type="Gene3D" id="3.10.20.310">
    <property type="entry name" value="membrane protein fhac"/>
    <property type="match status" value="1"/>
</dbReference>
<sequence>MATKAKEGKGKGKGQPKASTKKPSAKASTPIRWSLWLGLGFLLSVIVFLSGGAWKLAIVLQDADALPIEAVGLKGERRFTQDQEVREALQDLMLSSFFTADVDQVRQTLTELPWVYRATVRREWPRQLKVHLIEQHPVARWQGEPPRWLNDKGEVFVAPEVEGVQHLPQLAGPDKVSEQVLEAYQQVSELLRQNGFEAVEMTLSDRQSWQLTLARGIELRLGRKEKMERVQRFINVYPILENEPDAIGYVDLRYDTGLAVGWQN</sequence>
<feature type="compositionally biased region" description="Basic residues" evidence="10">
    <location>
        <begin position="11"/>
        <end position="24"/>
    </location>
</feature>
<evidence type="ECO:0000256" key="10">
    <source>
        <dbReference type="SAM" id="MobiDB-lite"/>
    </source>
</evidence>
<evidence type="ECO:0000256" key="1">
    <source>
        <dbReference type="ARBA" id="ARBA00004370"/>
    </source>
</evidence>
<comment type="caution">
    <text evidence="12">The sequence shown here is derived from an EMBL/GenBank/DDBJ whole genome shotgun (WGS) entry which is preliminary data.</text>
</comment>
<dbReference type="EMBL" id="BSNC01000006">
    <property type="protein sequence ID" value="GLP97496.1"/>
    <property type="molecule type" value="Genomic_DNA"/>
</dbReference>
<evidence type="ECO:0000256" key="5">
    <source>
        <dbReference type="ARBA" id="ARBA00022692"/>
    </source>
</evidence>
<keyword evidence="7 9" id="KW-0472">Membrane</keyword>
<evidence type="ECO:0000256" key="2">
    <source>
        <dbReference type="ARBA" id="ARBA00022475"/>
    </source>
</evidence>
<dbReference type="GO" id="GO:0032153">
    <property type="term" value="C:cell division site"/>
    <property type="evidence" value="ECO:0007669"/>
    <property type="project" value="UniProtKB-UniRule"/>
</dbReference>
<dbReference type="HAMAP" id="MF_00911">
    <property type="entry name" value="FtsQ_subfam"/>
    <property type="match status" value="1"/>
</dbReference>
<dbReference type="GO" id="GO:0043093">
    <property type="term" value="P:FtsZ-dependent cytokinesis"/>
    <property type="evidence" value="ECO:0007669"/>
    <property type="project" value="UniProtKB-UniRule"/>
</dbReference>
<evidence type="ECO:0000256" key="8">
    <source>
        <dbReference type="ARBA" id="ARBA00023306"/>
    </source>
</evidence>
<protein>
    <recommendedName>
        <fullName evidence="9">Cell division protein FtsQ</fullName>
    </recommendedName>
</protein>
<comment type="subcellular location">
    <subcellularLocation>
        <location evidence="9">Cell inner membrane</location>
        <topology evidence="9">Single-pass type II membrane protein</topology>
    </subcellularLocation>
    <subcellularLocation>
        <location evidence="1">Membrane</location>
    </subcellularLocation>
    <text evidence="9">Localizes to the division septum.</text>
</comment>
<feature type="region of interest" description="Disordered" evidence="10">
    <location>
        <begin position="1"/>
        <end position="25"/>
    </location>
</feature>
<keyword evidence="5 9" id="KW-0812">Transmembrane</keyword>
<dbReference type="PANTHER" id="PTHR35851:SF1">
    <property type="entry name" value="CELL DIVISION PROTEIN FTSQ"/>
    <property type="match status" value="1"/>
</dbReference>
<evidence type="ECO:0000256" key="7">
    <source>
        <dbReference type="ARBA" id="ARBA00023136"/>
    </source>
</evidence>
<dbReference type="Pfam" id="PF08478">
    <property type="entry name" value="POTRA_1"/>
    <property type="match status" value="1"/>
</dbReference>
<dbReference type="Gene3D" id="3.40.50.11690">
    <property type="entry name" value="Cell division protein FtsQ/DivIB"/>
    <property type="match status" value="1"/>
</dbReference>
<feature type="domain" description="POTRA" evidence="11">
    <location>
        <begin position="66"/>
        <end position="135"/>
    </location>
</feature>
<organism evidence="12 13">
    <name type="scientific">Paraferrimonas sedimenticola</name>
    <dbReference type="NCBI Taxonomy" id="375674"/>
    <lineage>
        <taxon>Bacteria</taxon>
        <taxon>Pseudomonadati</taxon>
        <taxon>Pseudomonadota</taxon>
        <taxon>Gammaproteobacteria</taxon>
        <taxon>Alteromonadales</taxon>
        <taxon>Ferrimonadaceae</taxon>
        <taxon>Paraferrimonas</taxon>
    </lineage>
</organism>
<accession>A0AA37VZ81</accession>
<gene>
    <name evidence="9 12" type="primary">ftsQ</name>
    <name evidence="12" type="ORF">GCM10007895_28030</name>
</gene>
<evidence type="ECO:0000256" key="4">
    <source>
        <dbReference type="ARBA" id="ARBA00022618"/>
    </source>
</evidence>
<dbReference type="RefSeq" id="WP_095504664.1">
    <property type="nucleotide sequence ID" value="NZ_BSNC01000006.1"/>
</dbReference>
<keyword evidence="2 9" id="KW-1003">Cell membrane</keyword>
<reference evidence="12" key="2">
    <citation type="submission" date="2023-01" db="EMBL/GenBank/DDBJ databases">
        <title>Draft genome sequence of Paraferrimonas sedimenticola strain NBRC 101628.</title>
        <authorList>
            <person name="Sun Q."/>
            <person name="Mori K."/>
        </authorList>
    </citation>
    <scope>NUCLEOTIDE SEQUENCE</scope>
    <source>
        <strain evidence="12">NBRC 101628</strain>
    </source>
</reference>
<dbReference type="Pfam" id="PF03799">
    <property type="entry name" value="FtsQ_DivIB_C"/>
    <property type="match status" value="1"/>
</dbReference>
<dbReference type="InterPro" id="IPR005548">
    <property type="entry name" value="Cell_div_FtsQ/DivIB_C"/>
</dbReference>
<dbReference type="AlphaFoldDB" id="A0AA37VZ81"/>
<keyword evidence="13" id="KW-1185">Reference proteome</keyword>
<evidence type="ECO:0000313" key="13">
    <source>
        <dbReference type="Proteomes" id="UP001161422"/>
    </source>
</evidence>
<evidence type="ECO:0000259" key="11">
    <source>
        <dbReference type="PROSITE" id="PS51779"/>
    </source>
</evidence>
<feature type="transmembrane region" description="Helical" evidence="9">
    <location>
        <begin position="33"/>
        <end position="54"/>
    </location>
</feature>
<dbReference type="InterPro" id="IPR045335">
    <property type="entry name" value="FtsQ_C_sf"/>
</dbReference>
<evidence type="ECO:0000313" key="12">
    <source>
        <dbReference type="EMBL" id="GLP97496.1"/>
    </source>
</evidence>
<keyword evidence="6 9" id="KW-1133">Transmembrane helix</keyword>
<comment type="subunit">
    <text evidence="9">Part of a complex composed of FtsB, FtsL and FtsQ.</text>
</comment>
<dbReference type="InterPro" id="IPR026579">
    <property type="entry name" value="FtsQ"/>
</dbReference>
<comment type="similarity">
    <text evidence="9">Belongs to the FtsQ/DivIB family. FtsQ subfamily.</text>
</comment>
<dbReference type="Proteomes" id="UP001161422">
    <property type="component" value="Unassembled WGS sequence"/>
</dbReference>
<evidence type="ECO:0000256" key="3">
    <source>
        <dbReference type="ARBA" id="ARBA00022519"/>
    </source>
</evidence>
<keyword evidence="8 9" id="KW-0131">Cell cycle</keyword>
<feature type="compositionally biased region" description="Basic and acidic residues" evidence="10">
    <location>
        <begin position="1"/>
        <end position="10"/>
    </location>
</feature>